<name>A0A0K2T5J6_LEPSM</name>
<sequence length="81" mass="9740">MRQNTPLFLGILKVKFMKQQPQKSPSQLTTTVYYPPWGYECPRYGERIHGEETSSTRRRIEFEDKTISNHSFEKREMEQNQ</sequence>
<protein>
    <submittedName>
        <fullName evidence="1">Uncharacterized protein</fullName>
    </submittedName>
</protein>
<dbReference type="AlphaFoldDB" id="A0A0K2T5J6"/>
<organism evidence="1">
    <name type="scientific">Lepeophtheirus salmonis</name>
    <name type="common">Salmon louse</name>
    <name type="synonym">Caligus salmonis</name>
    <dbReference type="NCBI Taxonomy" id="72036"/>
    <lineage>
        <taxon>Eukaryota</taxon>
        <taxon>Metazoa</taxon>
        <taxon>Ecdysozoa</taxon>
        <taxon>Arthropoda</taxon>
        <taxon>Crustacea</taxon>
        <taxon>Multicrustacea</taxon>
        <taxon>Hexanauplia</taxon>
        <taxon>Copepoda</taxon>
        <taxon>Siphonostomatoida</taxon>
        <taxon>Caligidae</taxon>
        <taxon>Lepeophtheirus</taxon>
    </lineage>
</organism>
<proteinExistence type="predicted"/>
<dbReference type="EMBL" id="HACA01003947">
    <property type="protein sequence ID" value="CDW21308.1"/>
    <property type="molecule type" value="Transcribed_RNA"/>
</dbReference>
<accession>A0A0K2T5J6</accession>
<evidence type="ECO:0000313" key="1">
    <source>
        <dbReference type="EMBL" id="CDW21308.1"/>
    </source>
</evidence>
<reference evidence="1" key="1">
    <citation type="submission" date="2014-05" db="EMBL/GenBank/DDBJ databases">
        <authorList>
            <person name="Chronopoulou M."/>
        </authorList>
    </citation>
    <scope>NUCLEOTIDE SEQUENCE</scope>
    <source>
        <tissue evidence="1">Whole organism</tissue>
    </source>
</reference>